<feature type="region of interest" description="Disordered" evidence="2">
    <location>
        <begin position="503"/>
        <end position="563"/>
    </location>
</feature>
<evidence type="ECO:0000256" key="2">
    <source>
        <dbReference type="SAM" id="MobiDB-lite"/>
    </source>
</evidence>
<reference evidence="3" key="1">
    <citation type="journal article" date="2020" name="Stud. Mycol.">
        <title>101 Dothideomycetes genomes: a test case for predicting lifestyles and emergence of pathogens.</title>
        <authorList>
            <person name="Haridas S."/>
            <person name="Albert R."/>
            <person name="Binder M."/>
            <person name="Bloem J."/>
            <person name="Labutti K."/>
            <person name="Salamov A."/>
            <person name="Andreopoulos B."/>
            <person name="Baker S."/>
            <person name="Barry K."/>
            <person name="Bills G."/>
            <person name="Bluhm B."/>
            <person name="Cannon C."/>
            <person name="Castanera R."/>
            <person name="Culley D."/>
            <person name="Daum C."/>
            <person name="Ezra D."/>
            <person name="Gonzalez J."/>
            <person name="Henrissat B."/>
            <person name="Kuo A."/>
            <person name="Liang C."/>
            <person name="Lipzen A."/>
            <person name="Lutzoni F."/>
            <person name="Magnuson J."/>
            <person name="Mondo S."/>
            <person name="Nolan M."/>
            <person name="Ohm R."/>
            <person name="Pangilinan J."/>
            <person name="Park H.-J."/>
            <person name="Ramirez L."/>
            <person name="Alfaro M."/>
            <person name="Sun H."/>
            <person name="Tritt A."/>
            <person name="Yoshinaga Y."/>
            <person name="Zwiers L.-H."/>
            <person name="Turgeon B."/>
            <person name="Goodwin S."/>
            <person name="Spatafora J."/>
            <person name="Crous P."/>
            <person name="Grigoriev I."/>
        </authorList>
    </citation>
    <scope>NUCLEOTIDE SEQUENCE</scope>
    <source>
        <strain evidence="3">CBS 109.77</strain>
    </source>
</reference>
<feature type="compositionally biased region" description="Polar residues" evidence="2">
    <location>
        <begin position="99"/>
        <end position="110"/>
    </location>
</feature>
<proteinExistence type="predicted"/>
<gene>
    <name evidence="3" type="ORF">K505DRAFT_321840</name>
</gene>
<feature type="compositionally biased region" description="Polar residues" evidence="2">
    <location>
        <begin position="1"/>
        <end position="10"/>
    </location>
</feature>
<dbReference type="OrthoDB" id="5288142at2759"/>
<evidence type="ECO:0000256" key="1">
    <source>
        <dbReference type="SAM" id="Coils"/>
    </source>
</evidence>
<feature type="region of interest" description="Disordered" evidence="2">
    <location>
        <begin position="75"/>
        <end position="110"/>
    </location>
</feature>
<dbReference type="Proteomes" id="UP000799757">
    <property type="component" value="Unassembled WGS sequence"/>
</dbReference>
<feature type="coiled-coil region" evidence="1">
    <location>
        <begin position="45"/>
        <end position="72"/>
    </location>
</feature>
<feature type="compositionally biased region" description="Basic and acidic residues" evidence="2">
    <location>
        <begin position="512"/>
        <end position="521"/>
    </location>
</feature>
<feature type="region of interest" description="Disordered" evidence="2">
    <location>
        <begin position="705"/>
        <end position="725"/>
    </location>
</feature>
<sequence length="1054" mass="116528">MAFSPTSPTAISHPMPRCMPEDPQADLCHPTPDLQTLQGAYVGNIERLEEHAERMSEQGSDLGEEIRKLRLEQKLSDSRRSSLRSSALADEPTRHLSTRSRNTSTGSYTNSIVDVNGQARWGGYSPTGYITSPVGSLASGSFTQRQRSGSRASRLGQVVHMDDSYDVPHVPVEHPRSVPPAARRNSSPPAPGQRSVSSFTLKYDQIAQEIQDGLLQGIGHDQHSNEMQQGYYDGQHYQNPHDLPDRPPTAASTDTTHQARTLWQDFDGIHCPDTVLEEEPTPSQGTGSRNSSFLKMEPELPLAPQGAPPPDDGMVFYPAPVPRMLNLPKRLSQLPAANVQARRRTQILESMQAENRKSAPWLSDVTIEKQNRKSRQSLANLPPQLRASAYFDQLGPAQEFEVKGASAEDTLDSILEASAHAPVSAFTDHPFAGHVGDEVYGKERTRRLSKGNELEKIETRKSRSSINLLDTRRNSNGELLNKLKKRNSSADLNMLTIRAGESRMSLGDELDDPNRESRGYEPGDDITPVGGSMDGEHIIHDDDDVEEEEEEDEEPEEQHFGPPTTLLAELQMRKQQQKTRNLTAATAFPNGMHATLLELDAVAEIEKNKRKGQKVNLAWEAQQLHDDEDDPEDDVPLGVLFPGRDGLVNKRAGVSQQRNNDWDRPLGLIAQREVEDNEPLSRRRHRLIGVNPSRTRDLSPEKGLHLAVPTTTTPGPESEEDEEETLAQRIRRLKNQQALDNALGADVRKSTVSGDFATEMMNQFGVPEEEDKPKSGPSPGQEEEETLGQRRARLQAEAMATRPPYRGSMSMADILAAHPIDNTNQAHKVSDEMLLASMPQSSLLHQNAKKQDRLKADRLEQTRRISSFGSLDRPLLGGNVGKVSEEQPIAAKIQAYRNQMTGGYTPNSTSASVPSMMFNGQMMGGMTPAMSSMTNLAGQRDSYFPQGNMGKATSPFGMNNGMAMTPNAYGRPASNMNMMPMNMGMMGMPANGMQSMAYPYAPMGGGMGGVQQSQMINIPGHMPMTALQMQQMMDAPMDPRQRDMIDRWRQSVMH</sequence>
<accession>A0A6A6XQ43</accession>
<organism evidence="3 4">
    <name type="scientific">Melanomma pulvis-pyrius CBS 109.77</name>
    <dbReference type="NCBI Taxonomy" id="1314802"/>
    <lineage>
        <taxon>Eukaryota</taxon>
        <taxon>Fungi</taxon>
        <taxon>Dikarya</taxon>
        <taxon>Ascomycota</taxon>
        <taxon>Pezizomycotina</taxon>
        <taxon>Dothideomycetes</taxon>
        <taxon>Pleosporomycetidae</taxon>
        <taxon>Pleosporales</taxon>
        <taxon>Melanommataceae</taxon>
        <taxon>Melanomma</taxon>
    </lineage>
</organism>
<dbReference type="EMBL" id="MU001783">
    <property type="protein sequence ID" value="KAF2798479.1"/>
    <property type="molecule type" value="Genomic_DNA"/>
</dbReference>
<feature type="region of interest" description="Disordered" evidence="2">
    <location>
        <begin position="764"/>
        <end position="790"/>
    </location>
</feature>
<evidence type="ECO:0000313" key="4">
    <source>
        <dbReference type="Proteomes" id="UP000799757"/>
    </source>
</evidence>
<keyword evidence="4" id="KW-1185">Reference proteome</keyword>
<name>A0A6A6XQ43_9PLEO</name>
<feature type="region of interest" description="Disordered" evidence="2">
    <location>
        <begin position="164"/>
        <end position="196"/>
    </location>
</feature>
<keyword evidence="1" id="KW-0175">Coiled coil</keyword>
<feature type="region of interest" description="Disordered" evidence="2">
    <location>
        <begin position="1"/>
        <end position="34"/>
    </location>
</feature>
<dbReference type="AlphaFoldDB" id="A0A6A6XQ43"/>
<feature type="compositionally biased region" description="Acidic residues" evidence="2">
    <location>
        <begin position="541"/>
        <end position="556"/>
    </location>
</feature>
<protein>
    <submittedName>
        <fullName evidence="3">Uncharacterized protein</fullName>
    </submittedName>
</protein>
<feature type="region of interest" description="Disordered" evidence="2">
    <location>
        <begin position="231"/>
        <end position="256"/>
    </location>
</feature>
<evidence type="ECO:0000313" key="3">
    <source>
        <dbReference type="EMBL" id="KAF2798479.1"/>
    </source>
</evidence>